<dbReference type="Pfam" id="PF12728">
    <property type="entry name" value="HTH_17"/>
    <property type="match status" value="1"/>
</dbReference>
<keyword evidence="4" id="KW-1185">Reference proteome</keyword>
<evidence type="ECO:0000256" key="1">
    <source>
        <dbReference type="SAM" id="MobiDB-lite"/>
    </source>
</evidence>
<dbReference type="SUPFAM" id="SSF46955">
    <property type="entry name" value="Putative DNA-binding domain"/>
    <property type="match status" value="1"/>
</dbReference>
<dbReference type="RefSeq" id="WP_025830801.1">
    <property type="nucleotide sequence ID" value="NZ_FQZN01000003.1"/>
</dbReference>
<protein>
    <submittedName>
        <fullName evidence="3">DNA binding domain-containing protein, excisionase family</fullName>
    </submittedName>
</protein>
<dbReference type="NCBIfam" id="TIGR01764">
    <property type="entry name" value="excise"/>
    <property type="match status" value="1"/>
</dbReference>
<name>A0A1M6BIR6_9BACE</name>
<gene>
    <name evidence="3" type="ORF">SAMN05444350_1036</name>
</gene>
<feature type="compositionally biased region" description="Basic residues" evidence="1">
    <location>
        <begin position="128"/>
        <end position="137"/>
    </location>
</feature>
<organism evidence="3 4">
    <name type="scientific">Bacteroides stercorirosoris</name>
    <dbReference type="NCBI Taxonomy" id="871324"/>
    <lineage>
        <taxon>Bacteria</taxon>
        <taxon>Pseudomonadati</taxon>
        <taxon>Bacteroidota</taxon>
        <taxon>Bacteroidia</taxon>
        <taxon>Bacteroidales</taxon>
        <taxon>Bacteroidaceae</taxon>
        <taxon>Bacteroides</taxon>
    </lineage>
</organism>
<dbReference type="EMBL" id="FQZN01000003">
    <property type="protein sequence ID" value="SHI48611.1"/>
    <property type="molecule type" value="Genomic_DNA"/>
</dbReference>
<dbReference type="InterPro" id="IPR010093">
    <property type="entry name" value="SinI_DNA-bd"/>
</dbReference>
<dbReference type="AlphaFoldDB" id="A0A1M6BIR6"/>
<feature type="region of interest" description="Disordered" evidence="1">
    <location>
        <begin position="110"/>
        <end position="137"/>
    </location>
</feature>
<sequence length="137" mass="16148">MQNRTTFMERINERVCVVEDILKKMEPVEDLLERLSMLENNIYTTKKVLTFSEACVYMGVSESLLYKLTSAQEVPHYKPRGKMLYFNKEELDQWLLQNNIPTIGAVTKVETDEREDKNEVKPYFGQKRYGRKNKSNA</sequence>
<feature type="compositionally biased region" description="Basic and acidic residues" evidence="1">
    <location>
        <begin position="110"/>
        <end position="120"/>
    </location>
</feature>
<evidence type="ECO:0000259" key="2">
    <source>
        <dbReference type="Pfam" id="PF12728"/>
    </source>
</evidence>
<evidence type="ECO:0000313" key="3">
    <source>
        <dbReference type="EMBL" id="SHI48611.1"/>
    </source>
</evidence>
<accession>A0A1M6BIR6</accession>
<proteinExistence type="predicted"/>
<dbReference type="InterPro" id="IPR009061">
    <property type="entry name" value="DNA-bd_dom_put_sf"/>
</dbReference>
<dbReference type="GeneID" id="92710827"/>
<dbReference type="GO" id="GO:0003677">
    <property type="term" value="F:DNA binding"/>
    <property type="evidence" value="ECO:0007669"/>
    <property type="project" value="InterPro"/>
</dbReference>
<feature type="domain" description="Helix-turn-helix" evidence="2">
    <location>
        <begin position="48"/>
        <end position="98"/>
    </location>
</feature>
<evidence type="ECO:0000313" key="4">
    <source>
        <dbReference type="Proteomes" id="UP000184192"/>
    </source>
</evidence>
<dbReference type="Proteomes" id="UP000184192">
    <property type="component" value="Unassembled WGS sequence"/>
</dbReference>
<reference evidence="4" key="1">
    <citation type="submission" date="2016-11" db="EMBL/GenBank/DDBJ databases">
        <authorList>
            <person name="Varghese N."/>
            <person name="Submissions S."/>
        </authorList>
    </citation>
    <scope>NUCLEOTIDE SEQUENCE [LARGE SCALE GENOMIC DNA]</scope>
    <source>
        <strain evidence="4">DSM 26884</strain>
    </source>
</reference>
<dbReference type="InterPro" id="IPR041657">
    <property type="entry name" value="HTH_17"/>
</dbReference>
<dbReference type="eggNOG" id="COG3311">
    <property type="taxonomic scope" value="Bacteria"/>
</dbReference>